<dbReference type="AlphaFoldDB" id="A0A1G8CP63"/>
<organism evidence="9 10">
    <name type="scientific">Paraburkholderia phenazinium</name>
    <dbReference type="NCBI Taxonomy" id="60549"/>
    <lineage>
        <taxon>Bacteria</taxon>
        <taxon>Pseudomonadati</taxon>
        <taxon>Pseudomonadota</taxon>
        <taxon>Betaproteobacteria</taxon>
        <taxon>Burkholderiales</taxon>
        <taxon>Burkholderiaceae</taxon>
        <taxon>Paraburkholderia</taxon>
    </lineage>
</organism>
<protein>
    <submittedName>
        <fullName evidence="9">Paraquat-inducible protein A</fullName>
    </submittedName>
</protein>
<keyword evidence="3" id="KW-0997">Cell inner membrane</keyword>
<evidence type="ECO:0000256" key="5">
    <source>
        <dbReference type="ARBA" id="ARBA00022989"/>
    </source>
</evidence>
<feature type="compositionally biased region" description="Low complexity" evidence="7">
    <location>
        <begin position="220"/>
        <end position="237"/>
    </location>
</feature>
<dbReference type="EMBL" id="FNCJ01000010">
    <property type="protein sequence ID" value="SDH47245.1"/>
    <property type="molecule type" value="Genomic_DNA"/>
</dbReference>
<dbReference type="PANTHER" id="PTHR30462:SF3">
    <property type="entry name" value="INTERMEMBRANE TRANSPORT PROTEIN PQIA"/>
    <property type="match status" value="1"/>
</dbReference>
<evidence type="ECO:0000256" key="7">
    <source>
        <dbReference type="SAM" id="MobiDB-lite"/>
    </source>
</evidence>
<evidence type="ECO:0000313" key="9">
    <source>
        <dbReference type="EMBL" id="SDH47245.1"/>
    </source>
</evidence>
<feature type="region of interest" description="Disordered" evidence="7">
    <location>
        <begin position="214"/>
        <end position="261"/>
    </location>
</feature>
<dbReference type="Pfam" id="PF04403">
    <property type="entry name" value="PqiA"/>
    <property type="match status" value="1"/>
</dbReference>
<dbReference type="Proteomes" id="UP000199706">
    <property type="component" value="Unassembled WGS sequence"/>
</dbReference>
<evidence type="ECO:0000313" key="10">
    <source>
        <dbReference type="Proteomes" id="UP000199706"/>
    </source>
</evidence>
<keyword evidence="6 8" id="KW-0472">Membrane</keyword>
<dbReference type="PANTHER" id="PTHR30462">
    <property type="entry name" value="INTERMEMBRANE TRANSPORT PROTEIN PQIB-RELATED"/>
    <property type="match status" value="1"/>
</dbReference>
<proteinExistence type="predicted"/>
<name>A0A1G8CP63_9BURK</name>
<feature type="transmembrane region" description="Helical" evidence="8">
    <location>
        <begin position="145"/>
        <end position="163"/>
    </location>
</feature>
<feature type="transmembrane region" description="Helical" evidence="8">
    <location>
        <begin position="169"/>
        <end position="190"/>
    </location>
</feature>
<dbReference type="InterPro" id="IPR051800">
    <property type="entry name" value="PqiA-PqiB_transport"/>
</dbReference>
<accession>A0A1G8CP63</accession>
<dbReference type="GO" id="GO:0005886">
    <property type="term" value="C:plasma membrane"/>
    <property type="evidence" value="ECO:0007669"/>
    <property type="project" value="UniProtKB-SubCell"/>
</dbReference>
<feature type="transmembrane region" description="Helical" evidence="8">
    <location>
        <begin position="96"/>
        <end position="124"/>
    </location>
</feature>
<keyword evidence="2" id="KW-1003">Cell membrane</keyword>
<evidence type="ECO:0000256" key="2">
    <source>
        <dbReference type="ARBA" id="ARBA00022475"/>
    </source>
</evidence>
<feature type="compositionally biased region" description="Polar residues" evidence="7">
    <location>
        <begin position="239"/>
        <end position="261"/>
    </location>
</feature>
<dbReference type="InterPro" id="IPR007498">
    <property type="entry name" value="PqiA-like"/>
</dbReference>
<feature type="transmembrane region" description="Helical" evidence="8">
    <location>
        <begin position="51"/>
        <end position="76"/>
    </location>
</feature>
<evidence type="ECO:0000256" key="1">
    <source>
        <dbReference type="ARBA" id="ARBA00004533"/>
    </source>
</evidence>
<gene>
    <name evidence="9" type="ORF">SAMN05216466_11089</name>
</gene>
<evidence type="ECO:0000256" key="8">
    <source>
        <dbReference type="SAM" id="Phobius"/>
    </source>
</evidence>
<sequence>MKYITALRAGLVSCHACGRVAPRIRSITAQHCSRCGAVLHRRNPDSLMRTWALLIAAALLYIPANLLPVMHTASLLGSEDDTIMSGVVYFWTSGDWPLAVIVFIASIMVPMLKLSVLVLLTITAQRRSHWRPTQRMKLYRMVERIGRWSMLDVFVVTLTVALVRFKSLAVITAGPGAIAFGSVVILTMLASMQFDPRLIWDNVEGEDIAESAKRARRANGAKGARGANGARGVTGATGNKGTQDLQDATGSPQQSQDPKHD</sequence>
<reference evidence="9 10" key="1">
    <citation type="submission" date="2016-10" db="EMBL/GenBank/DDBJ databases">
        <authorList>
            <person name="de Groot N.N."/>
        </authorList>
    </citation>
    <scope>NUCLEOTIDE SEQUENCE [LARGE SCALE GENOMIC DNA]</scope>
    <source>
        <strain evidence="9 10">LMG 2247</strain>
    </source>
</reference>
<keyword evidence="4 8" id="KW-0812">Transmembrane</keyword>
<evidence type="ECO:0000256" key="6">
    <source>
        <dbReference type="ARBA" id="ARBA00023136"/>
    </source>
</evidence>
<keyword evidence="5 8" id="KW-1133">Transmembrane helix</keyword>
<evidence type="ECO:0000256" key="4">
    <source>
        <dbReference type="ARBA" id="ARBA00022692"/>
    </source>
</evidence>
<comment type="subcellular location">
    <subcellularLocation>
        <location evidence="1">Cell inner membrane</location>
    </subcellularLocation>
</comment>
<evidence type="ECO:0000256" key="3">
    <source>
        <dbReference type="ARBA" id="ARBA00022519"/>
    </source>
</evidence>